<reference evidence="1" key="2">
    <citation type="submission" date="2018-07" db="EMBL/GenBank/DDBJ databases">
        <authorList>
            <person name="Mckenzie S.K."/>
            <person name="Kronauer D.J.C."/>
        </authorList>
    </citation>
    <scope>NUCLEOTIDE SEQUENCE</scope>
    <source>
        <strain evidence="1">Clonal line C1</strain>
    </source>
</reference>
<sequence length="125" mass="14516">MPSTPSETNDQYPIVRNLCIQRSNVCFERVRHFVWSAADESSVVNPLAVFKGTSPYFVPGQNVFRFLLRDNFILGTKGRKRKTRQPILSGILKTFFVSARYCCLTARLHFQRRQFRSVPPRGFRS</sequence>
<proteinExistence type="predicted"/>
<dbReference type="EMBL" id="QOIP01000004">
    <property type="protein sequence ID" value="RLU23735.1"/>
    <property type="molecule type" value="Genomic_DNA"/>
</dbReference>
<accession>A0A3L8DTG1</accession>
<protein>
    <submittedName>
        <fullName evidence="1">Uncharacterized protein</fullName>
    </submittedName>
</protein>
<gene>
    <name evidence="1" type="ORF">DMN91_003941</name>
</gene>
<reference evidence="1" key="1">
    <citation type="journal article" date="2018" name="Genome Res.">
        <title>The genomic architecture and molecular evolution of ant odorant receptors.</title>
        <authorList>
            <person name="McKenzie S.K."/>
            <person name="Kronauer D.J.C."/>
        </authorList>
    </citation>
    <scope>NUCLEOTIDE SEQUENCE [LARGE SCALE GENOMIC DNA]</scope>
    <source>
        <strain evidence="1">Clonal line C1</strain>
    </source>
</reference>
<dbReference type="Proteomes" id="UP000279307">
    <property type="component" value="Chromosome 4"/>
</dbReference>
<name>A0A3L8DTG1_OOCBI</name>
<comment type="caution">
    <text evidence="1">The sequence shown here is derived from an EMBL/GenBank/DDBJ whole genome shotgun (WGS) entry which is preliminary data.</text>
</comment>
<dbReference type="AlphaFoldDB" id="A0A3L8DTG1"/>
<evidence type="ECO:0000313" key="1">
    <source>
        <dbReference type="EMBL" id="RLU23735.1"/>
    </source>
</evidence>
<organism evidence="1">
    <name type="scientific">Ooceraea biroi</name>
    <name type="common">Clonal raider ant</name>
    <name type="synonym">Cerapachys biroi</name>
    <dbReference type="NCBI Taxonomy" id="2015173"/>
    <lineage>
        <taxon>Eukaryota</taxon>
        <taxon>Metazoa</taxon>
        <taxon>Ecdysozoa</taxon>
        <taxon>Arthropoda</taxon>
        <taxon>Hexapoda</taxon>
        <taxon>Insecta</taxon>
        <taxon>Pterygota</taxon>
        <taxon>Neoptera</taxon>
        <taxon>Endopterygota</taxon>
        <taxon>Hymenoptera</taxon>
        <taxon>Apocrita</taxon>
        <taxon>Aculeata</taxon>
        <taxon>Formicoidea</taxon>
        <taxon>Formicidae</taxon>
        <taxon>Dorylinae</taxon>
        <taxon>Ooceraea</taxon>
    </lineage>
</organism>